<dbReference type="Proteomes" id="UP000298030">
    <property type="component" value="Unassembled WGS sequence"/>
</dbReference>
<keyword evidence="7 10" id="KW-1133">Transmembrane helix</keyword>
<name>A0A4Y7RBB0_COPMI</name>
<keyword evidence="6 10" id="KW-0256">Endoplasmic reticulum</keyword>
<reference evidence="11 12" key="1">
    <citation type="journal article" date="2019" name="Nat. Ecol. Evol.">
        <title>Megaphylogeny resolves global patterns of mushroom evolution.</title>
        <authorList>
            <person name="Varga T."/>
            <person name="Krizsan K."/>
            <person name="Foldi C."/>
            <person name="Dima B."/>
            <person name="Sanchez-Garcia M."/>
            <person name="Sanchez-Ramirez S."/>
            <person name="Szollosi G.J."/>
            <person name="Szarkandi J.G."/>
            <person name="Papp V."/>
            <person name="Albert L."/>
            <person name="Andreopoulos W."/>
            <person name="Angelini C."/>
            <person name="Antonin V."/>
            <person name="Barry K.W."/>
            <person name="Bougher N.L."/>
            <person name="Buchanan P."/>
            <person name="Buyck B."/>
            <person name="Bense V."/>
            <person name="Catcheside P."/>
            <person name="Chovatia M."/>
            <person name="Cooper J."/>
            <person name="Damon W."/>
            <person name="Desjardin D."/>
            <person name="Finy P."/>
            <person name="Geml J."/>
            <person name="Haridas S."/>
            <person name="Hughes K."/>
            <person name="Justo A."/>
            <person name="Karasinski D."/>
            <person name="Kautmanova I."/>
            <person name="Kiss B."/>
            <person name="Kocsube S."/>
            <person name="Kotiranta H."/>
            <person name="LaButti K.M."/>
            <person name="Lechner B.E."/>
            <person name="Liimatainen K."/>
            <person name="Lipzen A."/>
            <person name="Lukacs Z."/>
            <person name="Mihaltcheva S."/>
            <person name="Morgado L.N."/>
            <person name="Niskanen T."/>
            <person name="Noordeloos M.E."/>
            <person name="Ohm R.A."/>
            <person name="Ortiz-Santana B."/>
            <person name="Ovrebo C."/>
            <person name="Racz N."/>
            <person name="Riley R."/>
            <person name="Savchenko A."/>
            <person name="Shiryaev A."/>
            <person name="Soop K."/>
            <person name="Spirin V."/>
            <person name="Szebenyi C."/>
            <person name="Tomsovsky M."/>
            <person name="Tulloss R.E."/>
            <person name="Uehling J."/>
            <person name="Grigoriev I.V."/>
            <person name="Vagvolgyi C."/>
            <person name="Papp T."/>
            <person name="Martin F.M."/>
            <person name="Miettinen O."/>
            <person name="Hibbett D.S."/>
            <person name="Nagy L.G."/>
        </authorList>
    </citation>
    <scope>NUCLEOTIDE SEQUENCE [LARGE SCALE GENOMIC DNA]</scope>
    <source>
        <strain evidence="11 12">FP101781</strain>
    </source>
</reference>
<proteinExistence type="inferred from homology"/>
<keyword evidence="4 10" id="KW-0337">GPI-anchor biosynthesis</keyword>
<evidence type="ECO:0000256" key="6">
    <source>
        <dbReference type="ARBA" id="ARBA00022824"/>
    </source>
</evidence>
<accession>A0A4Y7RBB0</accession>
<evidence type="ECO:0000256" key="10">
    <source>
        <dbReference type="RuleBase" id="RU366056"/>
    </source>
</evidence>
<dbReference type="UniPathway" id="UPA00196"/>
<feature type="non-terminal residue" evidence="11">
    <location>
        <position position="1"/>
    </location>
</feature>
<dbReference type="GO" id="GO:0006506">
    <property type="term" value="P:GPI anchor biosynthetic process"/>
    <property type="evidence" value="ECO:0007669"/>
    <property type="project" value="UniProtKB-UniPathway"/>
</dbReference>
<evidence type="ECO:0000256" key="2">
    <source>
        <dbReference type="ARBA" id="ARBA00004687"/>
    </source>
</evidence>
<gene>
    <name evidence="11" type="ORF">FA13DRAFT_1654294</name>
</gene>
<dbReference type="OrthoDB" id="5546453at2759"/>
<evidence type="ECO:0000256" key="8">
    <source>
        <dbReference type="ARBA" id="ARBA00023136"/>
    </source>
</evidence>
<evidence type="ECO:0000256" key="3">
    <source>
        <dbReference type="ARBA" id="ARBA00010345"/>
    </source>
</evidence>
<comment type="function">
    <text evidence="10">Required for proper folding and/or the stability of a subset of proteins in the endoplasmic reticulum. Component of glycosylphosphatidylinositol-mannosyltransferase 1 which transfers the first of the 4 mannoses in the GPI-anchor precursors during GPI-anchor biosynthesis. Probably acts by stabilizing the mannosyltransferase GPI14.</text>
</comment>
<dbReference type="GO" id="GO:0005789">
    <property type="term" value="C:endoplasmic reticulum membrane"/>
    <property type="evidence" value="ECO:0007669"/>
    <property type="project" value="UniProtKB-SubCell"/>
</dbReference>
<evidence type="ECO:0000313" key="11">
    <source>
        <dbReference type="EMBL" id="TEB06288.1"/>
    </source>
</evidence>
<comment type="caution">
    <text evidence="11">The sequence shown here is derived from an EMBL/GenBank/DDBJ whole genome shotgun (WGS) entry which is preliminary data.</text>
</comment>
<evidence type="ECO:0000256" key="4">
    <source>
        <dbReference type="ARBA" id="ARBA00022502"/>
    </source>
</evidence>
<keyword evidence="5 10" id="KW-0812">Transmembrane</keyword>
<dbReference type="Pfam" id="PF08320">
    <property type="entry name" value="PIG-X"/>
    <property type="match status" value="1"/>
</dbReference>
<keyword evidence="9" id="KW-0325">Glycoprotein</keyword>
<comment type="similarity">
    <text evidence="3 10">Belongs to the PIGX family.</text>
</comment>
<dbReference type="InterPro" id="IPR013233">
    <property type="entry name" value="PIG-X/PBN1"/>
</dbReference>
<evidence type="ECO:0000256" key="1">
    <source>
        <dbReference type="ARBA" id="ARBA00004389"/>
    </source>
</evidence>
<keyword evidence="8 10" id="KW-0472">Membrane</keyword>
<feature type="transmembrane region" description="Helical" evidence="10">
    <location>
        <begin position="20"/>
        <end position="38"/>
    </location>
</feature>
<sequence>QPLEISIPLGNTTDLPVVEFGTSAVILACFAWIVLEAWRASSRLRKIEQKSKSD</sequence>
<dbReference type="AlphaFoldDB" id="A0A4Y7RBB0"/>
<evidence type="ECO:0000313" key="12">
    <source>
        <dbReference type="Proteomes" id="UP000298030"/>
    </source>
</evidence>
<comment type="subcellular location">
    <subcellularLocation>
        <location evidence="1 10">Endoplasmic reticulum membrane</location>
        <topology evidence="1 10">Single-pass membrane protein</topology>
    </subcellularLocation>
</comment>
<comment type="pathway">
    <text evidence="2 10">Glycolipid biosynthesis; glycosylphosphatidylinositol-anchor biosynthesis.</text>
</comment>
<evidence type="ECO:0000256" key="5">
    <source>
        <dbReference type="ARBA" id="ARBA00022692"/>
    </source>
</evidence>
<organism evidence="11 12">
    <name type="scientific">Coprinellus micaceus</name>
    <name type="common">Glistening ink-cap mushroom</name>
    <name type="synonym">Coprinus micaceus</name>
    <dbReference type="NCBI Taxonomy" id="71717"/>
    <lineage>
        <taxon>Eukaryota</taxon>
        <taxon>Fungi</taxon>
        <taxon>Dikarya</taxon>
        <taxon>Basidiomycota</taxon>
        <taxon>Agaricomycotina</taxon>
        <taxon>Agaricomycetes</taxon>
        <taxon>Agaricomycetidae</taxon>
        <taxon>Agaricales</taxon>
        <taxon>Agaricineae</taxon>
        <taxon>Psathyrellaceae</taxon>
        <taxon>Coprinellus</taxon>
    </lineage>
</organism>
<keyword evidence="12" id="KW-1185">Reference proteome</keyword>
<protein>
    <recommendedName>
        <fullName evidence="10">Protein PBN1</fullName>
    </recommendedName>
</protein>
<evidence type="ECO:0000256" key="7">
    <source>
        <dbReference type="ARBA" id="ARBA00022989"/>
    </source>
</evidence>
<evidence type="ECO:0000256" key="9">
    <source>
        <dbReference type="ARBA" id="ARBA00023180"/>
    </source>
</evidence>
<dbReference type="EMBL" id="QPFP01000581">
    <property type="protein sequence ID" value="TEB06288.1"/>
    <property type="molecule type" value="Genomic_DNA"/>
</dbReference>